<keyword evidence="1" id="KW-0732">Signal</keyword>
<proteinExistence type="predicted"/>
<dbReference type="InParanoid" id="I1CK97"/>
<gene>
    <name evidence="2" type="ORF">RO3G_13588</name>
</gene>
<name>I1CK97_RHIO9</name>
<dbReference type="EMBL" id="CH476743">
    <property type="protein sequence ID" value="EIE88877.1"/>
    <property type="molecule type" value="Genomic_DNA"/>
</dbReference>
<dbReference type="OrthoDB" id="10382303at2759"/>
<organism evidence="2 3">
    <name type="scientific">Rhizopus delemar (strain RA 99-880 / ATCC MYA-4621 / FGSC 9543 / NRRL 43880)</name>
    <name type="common">Mucormycosis agent</name>
    <name type="synonym">Rhizopus arrhizus var. delemar</name>
    <dbReference type="NCBI Taxonomy" id="246409"/>
    <lineage>
        <taxon>Eukaryota</taxon>
        <taxon>Fungi</taxon>
        <taxon>Fungi incertae sedis</taxon>
        <taxon>Mucoromycota</taxon>
        <taxon>Mucoromycotina</taxon>
        <taxon>Mucoromycetes</taxon>
        <taxon>Mucorales</taxon>
        <taxon>Mucorineae</taxon>
        <taxon>Rhizopodaceae</taxon>
        <taxon>Rhizopus</taxon>
    </lineage>
</organism>
<dbReference type="VEuPathDB" id="FungiDB:RO3G_13588"/>
<keyword evidence="3" id="KW-1185">Reference proteome</keyword>
<evidence type="ECO:0000313" key="3">
    <source>
        <dbReference type="Proteomes" id="UP000009138"/>
    </source>
</evidence>
<feature type="chain" id="PRO_5003638145" evidence="1">
    <location>
        <begin position="20"/>
        <end position="64"/>
    </location>
</feature>
<dbReference type="AlphaFoldDB" id="I1CK97"/>
<sequence>MHSVLVIFGLLFAFMLVSSLPLGPSILEKRQLGVLGGNQVIGPITFPISFLNDTSDVAALFNFP</sequence>
<feature type="signal peptide" evidence="1">
    <location>
        <begin position="1"/>
        <end position="19"/>
    </location>
</feature>
<dbReference type="RefSeq" id="XP_067524273.1">
    <property type="nucleotide sequence ID" value="XM_067668172.1"/>
</dbReference>
<protein>
    <submittedName>
        <fullName evidence="2">Uncharacterized protein</fullName>
    </submittedName>
</protein>
<evidence type="ECO:0000313" key="2">
    <source>
        <dbReference type="EMBL" id="EIE88877.1"/>
    </source>
</evidence>
<dbReference type="GeneID" id="93620553"/>
<reference evidence="2 3" key="1">
    <citation type="journal article" date="2009" name="PLoS Genet.">
        <title>Genomic analysis of the basal lineage fungus Rhizopus oryzae reveals a whole-genome duplication.</title>
        <authorList>
            <person name="Ma L.-J."/>
            <person name="Ibrahim A.S."/>
            <person name="Skory C."/>
            <person name="Grabherr M.G."/>
            <person name="Burger G."/>
            <person name="Butler M."/>
            <person name="Elias M."/>
            <person name="Idnurm A."/>
            <person name="Lang B.F."/>
            <person name="Sone T."/>
            <person name="Abe A."/>
            <person name="Calvo S.E."/>
            <person name="Corrochano L.M."/>
            <person name="Engels R."/>
            <person name="Fu J."/>
            <person name="Hansberg W."/>
            <person name="Kim J.-M."/>
            <person name="Kodira C.D."/>
            <person name="Koehrsen M.J."/>
            <person name="Liu B."/>
            <person name="Miranda-Saavedra D."/>
            <person name="O'Leary S."/>
            <person name="Ortiz-Castellanos L."/>
            <person name="Poulter R."/>
            <person name="Rodriguez-Romero J."/>
            <person name="Ruiz-Herrera J."/>
            <person name="Shen Y.-Q."/>
            <person name="Zeng Q."/>
            <person name="Galagan J."/>
            <person name="Birren B.W."/>
            <person name="Cuomo C.A."/>
            <person name="Wickes B.L."/>
        </authorList>
    </citation>
    <scope>NUCLEOTIDE SEQUENCE [LARGE SCALE GENOMIC DNA]</scope>
    <source>
        <strain evidence="3">RA 99-880 / ATCC MYA-4621 / FGSC 9543 / NRRL 43880</strain>
    </source>
</reference>
<accession>I1CK97</accession>
<dbReference type="Proteomes" id="UP000009138">
    <property type="component" value="Unassembled WGS sequence"/>
</dbReference>
<evidence type="ECO:0000256" key="1">
    <source>
        <dbReference type="SAM" id="SignalP"/>
    </source>
</evidence>